<evidence type="ECO:0000256" key="9">
    <source>
        <dbReference type="ARBA" id="ARBA00023239"/>
    </source>
</evidence>
<dbReference type="PROSITE" id="PS00162">
    <property type="entry name" value="ALPHA_CA_1"/>
    <property type="match status" value="1"/>
</dbReference>
<keyword evidence="8" id="KW-0325">Glycoprotein</keyword>
<dbReference type="InterPro" id="IPR018338">
    <property type="entry name" value="Carbonic_anhydrase_a-class_CS"/>
</dbReference>
<evidence type="ECO:0000256" key="13">
    <source>
        <dbReference type="RuleBase" id="RU367011"/>
    </source>
</evidence>
<comment type="function">
    <text evidence="10">Reversible hydration of carbon dioxide. Its role in saliva is unknown.</text>
</comment>
<dbReference type="SUPFAM" id="SSF49899">
    <property type="entry name" value="Concanavalin A-like lectins/glucanases"/>
    <property type="match status" value="1"/>
</dbReference>
<evidence type="ECO:0000259" key="14">
    <source>
        <dbReference type="PROSITE" id="PS51144"/>
    </source>
</evidence>
<feature type="signal peptide" evidence="13">
    <location>
        <begin position="1"/>
        <end position="20"/>
    </location>
</feature>
<comment type="subcellular location">
    <subcellularLocation>
        <location evidence="2">Secreted</location>
    </subcellularLocation>
</comment>
<proteinExistence type="inferred from homology"/>
<organism evidence="16 17">
    <name type="scientific">Gopherus agassizii</name>
    <name type="common">Agassiz's desert tortoise</name>
    <dbReference type="NCBI Taxonomy" id="38772"/>
    <lineage>
        <taxon>Eukaryota</taxon>
        <taxon>Metazoa</taxon>
        <taxon>Chordata</taxon>
        <taxon>Craniata</taxon>
        <taxon>Vertebrata</taxon>
        <taxon>Euteleostomi</taxon>
        <taxon>Archelosauria</taxon>
        <taxon>Testudinata</taxon>
        <taxon>Testudines</taxon>
        <taxon>Cryptodira</taxon>
        <taxon>Durocryptodira</taxon>
        <taxon>Testudinoidea</taxon>
        <taxon>Testudinidae</taxon>
        <taxon>Gopherus</taxon>
    </lineage>
</organism>
<dbReference type="Proteomes" id="UP000291020">
    <property type="component" value="Unassembled WGS sequence"/>
</dbReference>
<evidence type="ECO:0000256" key="12">
    <source>
        <dbReference type="PROSITE-ProRule" id="PRU01172"/>
    </source>
</evidence>
<evidence type="ECO:0000256" key="3">
    <source>
        <dbReference type="ARBA" id="ARBA00010718"/>
    </source>
</evidence>
<dbReference type="InterPro" id="IPR036398">
    <property type="entry name" value="CA_dom_sf"/>
</dbReference>
<name>A0A452HLB4_9SAUR</name>
<reference evidence="16" key="3">
    <citation type="submission" date="2025-09" db="UniProtKB">
        <authorList>
            <consortium name="Ensembl"/>
        </authorList>
    </citation>
    <scope>IDENTIFICATION</scope>
</reference>
<dbReference type="SUPFAM" id="SSF51069">
    <property type="entry name" value="Carbonic anhydrase"/>
    <property type="match status" value="1"/>
</dbReference>
<reference evidence="16" key="2">
    <citation type="submission" date="2025-08" db="UniProtKB">
        <authorList>
            <consortium name="Ensembl"/>
        </authorList>
    </citation>
    <scope>IDENTIFICATION</scope>
</reference>
<dbReference type="PRINTS" id="PR00895">
    <property type="entry name" value="PENTAXIN"/>
</dbReference>
<dbReference type="CDD" id="cd03125">
    <property type="entry name" value="alpha_CA_VI"/>
    <property type="match status" value="1"/>
</dbReference>
<dbReference type="Gene3D" id="2.60.120.200">
    <property type="match status" value="1"/>
</dbReference>
<feature type="domain" description="Pentraxin (PTX)" evidence="15">
    <location>
        <begin position="324"/>
        <end position="521"/>
    </location>
</feature>
<accession>A0A452HLB4</accession>
<dbReference type="PROSITE" id="PS51828">
    <property type="entry name" value="PTX_2"/>
    <property type="match status" value="1"/>
</dbReference>
<evidence type="ECO:0000256" key="11">
    <source>
        <dbReference type="ARBA" id="ARBA00048348"/>
    </source>
</evidence>
<dbReference type="GO" id="GO:0005615">
    <property type="term" value="C:extracellular space"/>
    <property type="evidence" value="ECO:0007669"/>
    <property type="project" value="TreeGrafter"/>
</dbReference>
<keyword evidence="7" id="KW-1015">Disulfide bond</keyword>
<keyword evidence="5 13" id="KW-0479">Metal-binding</keyword>
<evidence type="ECO:0000313" key="17">
    <source>
        <dbReference type="Proteomes" id="UP000291020"/>
    </source>
</evidence>
<evidence type="ECO:0000256" key="5">
    <source>
        <dbReference type="ARBA" id="ARBA00022723"/>
    </source>
</evidence>
<dbReference type="InterPro" id="IPR001148">
    <property type="entry name" value="CA_dom"/>
</dbReference>
<evidence type="ECO:0000256" key="4">
    <source>
        <dbReference type="ARBA" id="ARBA00022525"/>
    </source>
</evidence>
<dbReference type="InterPro" id="IPR001759">
    <property type="entry name" value="PTX_dom"/>
</dbReference>
<feature type="chain" id="PRO_5025099166" description="Carbonic anhydrase" evidence="13">
    <location>
        <begin position="21"/>
        <end position="522"/>
    </location>
</feature>
<dbReference type="InterPro" id="IPR013320">
    <property type="entry name" value="ConA-like_dom_sf"/>
</dbReference>
<comment type="caution">
    <text evidence="12">Lacks conserved residue(s) required for the propagation of feature annotation.</text>
</comment>
<evidence type="ECO:0000256" key="6">
    <source>
        <dbReference type="ARBA" id="ARBA00022833"/>
    </source>
</evidence>
<keyword evidence="9 13" id="KW-0456">Lyase</keyword>
<dbReference type="GO" id="GO:0004089">
    <property type="term" value="F:carbonate dehydratase activity"/>
    <property type="evidence" value="ECO:0007669"/>
    <property type="project" value="UniProtKB-UniRule"/>
</dbReference>
<dbReference type="PANTHER" id="PTHR18952:SF110">
    <property type="entry name" value="CARBONIC ANHYDRASE 6"/>
    <property type="match status" value="1"/>
</dbReference>
<evidence type="ECO:0000256" key="10">
    <source>
        <dbReference type="ARBA" id="ARBA00025355"/>
    </source>
</evidence>
<dbReference type="SMART" id="SM00159">
    <property type="entry name" value="PTX"/>
    <property type="match status" value="1"/>
</dbReference>
<keyword evidence="4" id="KW-0964">Secreted</keyword>
<keyword evidence="17" id="KW-1185">Reference proteome</keyword>
<evidence type="ECO:0000313" key="16">
    <source>
        <dbReference type="Ensembl" id="ENSGAGP00000015749.1"/>
    </source>
</evidence>
<evidence type="ECO:0000256" key="7">
    <source>
        <dbReference type="ARBA" id="ARBA00023157"/>
    </source>
</evidence>
<evidence type="ECO:0000259" key="15">
    <source>
        <dbReference type="PROSITE" id="PS51828"/>
    </source>
</evidence>
<dbReference type="AlphaFoldDB" id="A0A452HLB4"/>
<evidence type="ECO:0000256" key="1">
    <source>
        <dbReference type="ARBA" id="ARBA00001947"/>
    </source>
</evidence>
<comment type="catalytic activity">
    <reaction evidence="11 13">
        <text>hydrogencarbonate + H(+) = CO2 + H2O</text>
        <dbReference type="Rhea" id="RHEA:10748"/>
        <dbReference type="ChEBI" id="CHEBI:15377"/>
        <dbReference type="ChEBI" id="CHEBI:15378"/>
        <dbReference type="ChEBI" id="CHEBI:16526"/>
        <dbReference type="ChEBI" id="CHEBI:17544"/>
        <dbReference type="EC" id="4.2.1.1"/>
    </reaction>
</comment>
<reference evidence="17" key="1">
    <citation type="journal article" date="2017" name="PLoS ONE">
        <title>The Agassiz's desert tortoise genome provides a resource for the conservation of a threatened species.</title>
        <authorList>
            <person name="Tollis M."/>
            <person name="DeNardo D.F."/>
            <person name="Cornelius J.A."/>
            <person name="Dolby G.A."/>
            <person name="Edwards T."/>
            <person name="Henen B.T."/>
            <person name="Karl A.E."/>
            <person name="Murphy R.W."/>
            <person name="Kusumi K."/>
        </authorList>
    </citation>
    <scope>NUCLEOTIDE SEQUENCE [LARGE SCALE GENOMIC DNA]</scope>
</reference>
<dbReference type="GO" id="GO:0008270">
    <property type="term" value="F:zinc ion binding"/>
    <property type="evidence" value="ECO:0007669"/>
    <property type="project" value="UniProtKB-UniRule"/>
</dbReference>
<dbReference type="Pfam" id="PF00354">
    <property type="entry name" value="Pentaxin"/>
    <property type="match status" value="1"/>
</dbReference>
<dbReference type="PROSITE" id="PS51144">
    <property type="entry name" value="ALPHA_CA_2"/>
    <property type="match status" value="1"/>
</dbReference>
<evidence type="ECO:0000256" key="2">
    <source>
        <dbReference type="ARBA" id="ARBA00004613"/>
    </source>
</evidence>
<feature type="domain" description="Alpha-carbonic anhydrase" evidence="14">
    <location>
        <begin position="21"/>
        <end position="279"/>
    </location>
</feature>
<dbReference type="PANTHER" id="PTHR18952">
    <property type="entry name" value="CARBONIC ANHYDRASE"/>
    <property type="match status" value="1"/>
</dbReference>
<dbReference type="SMART" id="SM01057">
    <property type="entry name" value="Carb_anhydrase"/>
    <property type="match status" value="1"/>
</dbReference>
<dbReference type="Ensembl" id="ENSGAGT00000017980.1">
    <property type="protein sequence ID" value="ENSGAGP00000015749.1"/>
    <property type="gene ID" value="ENSGAGG00000011854.1"/>
</dbReference>
<protein>
    <recommendedName>
        <fullName evidence="13">Carbonic anhydrase</fullName>
        <ecNumber evidence="13">4.2.1.1</ecNumber>
    </recommendedName>
</protein>
<evidence type="ECO:0000256" key="8">
    <source>
        <dbReference type="ARBA" id="ARBA00023180"/>
    </source>
</evidence>
<comment type="cofactor">
    <cofactor evidence="1 13">
        <name>Zn(2+)</name>
        <dbReference type="ChEBI" id="CHEBI:29105"/>
    </cofactor>
</comment>
<dbReference type="EC" id="4.2.1.1" evidence="13"/>
<keyword evidence="6 13" id="KW-0862">Zinc</keyword>
<comment type="similarity">
    <text evidence="3 13">Belongs to the alpha-carbonic anhydrase family.</text>
</comment>
<dbReference type="Gene3D" id="3.10.200.10">
    <property type="entry name" value="Alpha carbonic anhydrase"/>
    <property type="match status" value="1"/>
</dbReference>
<sequence>MRIPATLLHLLLVHLSASHTKHWTYKAGELDEMHWGKHFAACAGKHQSPIDIQKRKVRYNPQLMQLELSGYDGPLQGNFTMTNNGHSVQIDLPPTLRITKGLPSLFTAVQMHLHWGGLDLETSGSEHTVDGMRYFAELHIVHYNSDNYSSFEEAKDKWNGLAVLAFLYVDGNFENTYYSEFISNLAKIRFAGQSAKLSSLDVQAMLPENLSHFYRYQGSLTTPPCSENVIWTVFDSPIILSHTQIKLLENTLLDWQNNTLRNDYHHAQPLNDRVVESSFKAKGTKELCLPEELSSKLEQIQTQLQEMKKHLLAGVGLTGLKSSAFPAFYFPAENIASYVAVQPLRDMKLQAFTLCFWIQTQNRGSQTILAYRTQERDNELVVTVGSAVGLWLGGHFVEFPLHHKSEEWLHYCVAWASHSGAANLWLNGAVGREKHLQRGYVSQAGGTLVLGKDRDELLGIFSNGFSGWMSHVSLWSWVISHADIRVLALCRCSELKGDVIAWGETPMSLSGGVVLESDPSCQ</sequence>
<dbReference type="STRING" id="38772.ENSGAGP00000015749"/>
<dbReference type="InterPro" id="IPR023561">
    <property type="entry name" value="Carbonic_anhydrase_a-class"/>
</dbReference>
<keyword evidence="13" id="KW-0732">Signal</keyword>
<dbReference type="FunFam" id="3.10.200.10:FF:000003">
    <property type="entry name" value="Carbonic anhydrase 12"/>
    <property type="match status" value="1"/>
</dbReference>
<dbReference type="Pfam" id="PF00194">
    <property type="entry name" value="Carb_anhydrase"/>
    <property type="match status" value="1"/>
</dbReference>